<name>A0A7J8L7D4_9ROSI</name>
<proteinExistence type="predicted"/>
<dbReference type="AlphaFoldDB" id="A0A7J8L7D4"/>
<sequence>MLIDTICNGFASISNIVEV</sequence>
<organism evidence="1 2">
    <name type="scientific">Gossypium lobatum</name>
    <dbReference type="NCBI Taxonomy" id="34289"/>
    <lineage>
        <taxon>Eukaryota</taxon>
        <taxon>Viridiplantae</taxon>
        <taxon>Streptophyta</taxon>
        <taxon>Embryophyta</taxon>
        <taxon>Tracheophyta</taxon>
        <taxon>Spermatophyta</taxon>
        <taxon>Magnoliopsida</taxon>
        <taxon>eudicotyledons</taxon>
        <taxon>Gunneridae</taxon>
        <taxon>Pentapetalae</taxon>
        <taxon>rosids</taxon>
        <taxon>malvids</taxon>
        <taxon>Malvales</taxon>
        <taxon>Malvaceae</taxon>
        <taxon>Malvoideae</taxon>
        <taxon>Gossypium</taxon>
    </lineage>
</organism>
<keyword evidence="2" id="KW-1185">Reference proteome</keyword>
<evidence type="ECO:0000313" key="1">
    <source>
        <dbReference type="EMBL" id="MBA0548361.1"/>
    </source>
</evidence>
<gene>
    <name evidence="1" type="ORF">Golob_019467</name>
</gene>
<comment type="caution">
    <text evidence="1">The sequence shown here is derived from an EMBL/GenBank/DDBJ whole genome shotgun (WGS) entry which is preliminary data.</text>
</comment>
<accession>A0A7J8L7D4</accession>
<protein>
    <submittedName>
        <fullName evidence="1">Uncharacterized protein</fullName>
    </submittedName>
</protein>
<evidence type="ECO:0000313" key="2">
    <source>
        <dbReference type="Proteomes" id="UP000593572"/>
    </source>
</evidence>
<dbReference type="Proteomes" id="UP000593572">
    <property type="component" value="Unassembled WGS sequence"/>
</dbReference>
<dbReference type="EMBL" id="JABEZX010000001">
    <property type="protein sequence ID" value="MBA0548361.1"/>
    <property type="molecule type" value="Genomic_DNA"/>
</dbReference>
<reference evidence="1 2" key="1">
    <citation type="journal article" date="2019" name="Genome Biol. Evol.">
        <title>Insights into the evolution of the New World diploid cottons (Gossypium, subgenus Houzingenia) based on genome sequencing.</title>
        <authorList>
            <person name="Grover C.E."/>
            <person name="Arick M.A. 2nd"/>
            <person name="Thrash A."/>
            <person name="Conover J.L."/>
            <person name="Sanders W.S."/>
            <person name="Peterson D.G."/>
            <person name="Frelichowski J.E."/>
            <person name="Scheffler J.A."/>
            <person name="Scheffler B.E."/>
            <person name="Wendel J.F."/>
        </authorList>
    </citation>
    <scope>NUCLEOTIDE SEQUENCE [LARGE SCALE GENOMIC DNA]</scope>
    <source>
        <strain evidence="1">157</strain>
        <tissue evidence="1">Leaf</tissue>
    </source>
</reference>